<name>A0A7C9RBW0_9HYPH</name>
<comment type="caution">
    <text evidence="2">The sequence shown here is derived from an EMBL/GenBank/DDBJ whole genome shotgun (WGS) entry which is preliminary data.</text>
</comment>
<dbReference type="RefSeq" id="WP_165121633.1">
    <property type="nucleotide sequence ID" value="NZ_JAAKZG010000032.1"/>
</dbReference>
<dbReference type="Gene3D" id="3.90.960.10">
    <property type="entry name" value="YbaK/aminoacyl-tRNA synthetase-associated domain"/>
    <property type="match status" value="1"/>
</dbReference>
<keyword evidence="3" id="KW-1185">Reference proteome</keyword>
<accession>A0A7C9RBW0</accession>
<dbReference type="InterPro" id="IPR007214">
    <property type="entry name" value="YbaK/aa-tRNA-synth-assoc-dom"/>
</dbReference>
<feature type="domain" description="YbaK/aminoacyl-tRNA synthetase-associated" evidence="1">
    <location>
        <begin position="26"/>
        <end position="142"/>
    </location>
</feature>
<sequence length="155" mass="16848">MSPLVKEFLETAGAVFSVHNHAPLISFDDAREILPHDPEDMVKGLTFSHSDGGLAIVALRAKDKADYKKIADALGMRRADLKMAEPADVARKVDMEIGGIVPLPINGTRVLIDRAVLERDEIVCGTGRNTATLVISRDEWLRAAQGEIGDFSKQA</sequence>
<evidence type="ECO:0000313" key="3">
    <source>
        <dbReference type="Proteomes" id="UP000481252"/>
    </source>
</evidence>
<dbReference type="GO" id="GO:0002161">
    <property type="term" value="F:aminoacyl-tRNA deacylase activity"/>
    <property type="evidence" value="ECO:0007669"/>
    <property type="project" value="InterPro"/>
</dbReference>
<dbReference type="Proteomes" id="UP000481252">
    <property type="component" value="Unassembled WGS sequence"/>
</dbReference>
<gene>
    <name evidence="2" type="ORF">G6N74_29870</name>
</gene>
<reference evidence="2 3" key="1">
    <citation type="submission" date="2020-02" db="EMBL/GenBank/DDBJ databases">
        <title>Genome sequence of the type strain CGMCC 1.15528 of Mesorhizobium zhangyense.</title>
        <authorList>
            <person name="Gao J."/>
            <person name="Sun J."/>
        </authorList>
    </citation>
    <scope>NUCLEOTIDE SEQUENCE [LARGE SCALE GENOMIC DNA]</scope>
    <source>
        <strain evidence="2 3">CGMCC 1.15528</strain>
    </source>
</reference>
<dbReference type="AlphaFoldDB" id="A0A7C9RBW0"/>
<dbReference type="InterPro" id="IPR036754">
    <property type="entry name" value="YbaK/aa-tRNA-synt-asso_dom_sf"/>
</dbReference>
<protein>
    <recommendedName>
        <fullName evidence="1">YbaK/aminoacyl-tRNA synthetase-associated domain-containing protein</fullName>
    </recommendedName>
</protein>
<organism evidence="2 3">
    <name type="scientific">Mesorhizobium zhangyense</name>
    <dbReference type="NCBI Taxonomy" id="1776730"/>
    <lineage>
        <taxon>Bacteria</taxon>
        <taxon>Pseudomonadati</taxon>
        <taxon>Pseudomonadota</taxon>
        <taxon>Alphaproteobacteria</taxon>
        <taxon>Hyphomicrobiales</taxon>
        <taxon>Phyllobacteriaceae</taxon>
        <taxon>Mesorhizobium</taxon>
    </lineage>
</organism>
<proteinExistence type="predicted"/>
<dbReference type="CDD" id="cd04332">
    <property type="entry name" value="YbaK_like"/>
    <property type="match status" value="1"/>
</dbReference>
<evidence type="ECO:0000313" key="2">
    <source>
        <dbReference type="EMBL" id="NGN45261.1"/>
    </source>
</evidence>
<dbReference type="SUPFAM" id="SSF55826">
    <property type="entry name" value="YbaK/ProRS associated domain"/>
    <property type="match status" value="1"/>
</dbReference>
<evidence type="ECO:0000259" key="1">
    <source>
        <dbReference type="Pfam" id="PF04073"/>
    </source>
</evidence>
<dbReference type="Pfam" id="PF04073">
    <property type="entry name" value="tRNA_edit"/>
    <property type="match status" value="1"/>
</dbReference>
<dbReference type="EMBL" id="JAAKZG010000032">
    <property type="protein sequence ID" value="NGN45261.1"/>
    <property type="molecule type" value="Genomic_DNA"/>
</dbReference>